<evidence type="ECO:0000313" key="2">
    <source>
        <dbReference type="EMBL" id="AIZ56943.1"/>
    </source>
</evidence>
<dbReference type="InterPro" id="IPR029069">
    <property type="entry name" value="HotDog_dom_sf"/>
</dbReference>
<gene>
    <name evidence="2" type="ORF">Mpt1_c10750</name>
</gene>
<keyword evidence="3" id="KW-1185">Reference proteome</keyword>
<dbReference type="Pfam" id="PF22636">
    <property type="entry name" value="FlK"/>
    <property type="match status" value="1"/>
</dbReference>
<dbReference type="PANTHER" id="PTHR36934:SF1">
    <property type="entry name" value="THIOESTERASE DOMAIN-CONTAINING PROTEIN"/>
    <property type="match status" value="1"/>
</dbReference>
<dbReference type="SUPFAM" id="SSF54637">
    <property type="entry name" value="Thioesterase/thiol ester dehydrase-isomerase"/>
    <property type="match status" value="1"/>
</dbReference>
<dbReference type="Proteomes" id="UP000030787">
    <property type="component" value="Chromosome"/>
</dbReference>
<proteinExistence type="predicted"/>
<name>A0A0A7LD61_9ARCH</name>
<dbReference type="PANTHER" id="PTHR36934">
    <property type="entry name" value="BLR0278 PROTEIN"/>
    <property type="match status" value="1"/>
</dbReference>
<dbReference type="EMBL" id="CP010070">
    <property type="protein sequence ID" value="AIZ56943.1"/>
    <property type="molecule type" value="Genomic_DNA"/>
</dbReference>
<dbReference type="Gene3D" id="3.10.129.10">
    <property type="entry name" value="Hotdog Thioesterase"/>
    <property type="match status" value="1"/>
</dbReference>
<dbReference type="InterPro" id="IPR025540">
    <property type="entry name" value="FlK"/>
</dbReference>
<reference evidence="2 3" key="1">
    <citation type="journal article" date="2014" name="Appl. Environ. Microbiol.">
        <title>Comparative Genome Analysis of 'Candidatus Methanoplasma termitum' Indicates a New Mode of Energy Metabolism in the Seventh Order of Methanogens.</title>
        <authorList>
            <person name="Lang K."/>
            <person name="Schuldes J."/>
            <person name="Klingl A."/>
            <person name="Poehlein A."/>
            <person name="Daniel R."/>
            <person name="Brune A."/>
        </authorList>
    </citation>
    <scope>NUCLEOTIDE SEQUENCE [LARGE SCALE GENOMIC DNA]</scope>
    <source>
        <strain evidence="3">Mpt1</strain>
    </source>
</reference>
<dbReference type="KEGG" id="mear:Mpt1_c10750"/>
<dbReference type="InterPro" id="IPR054485">
    <property type="entry name" value="FlK-like_dom"/>
</dbReference>
<dbReference type="PIRSF" id="PIRSF014972">
    <property type="entry name" value="FlK"/>
    <property type="match status" value="1"/>
</dbReference>
<feature type="domain" description="Fluoroacetyl-CoA-specific thioesterase-like" evidence="1">
    <location>
        <begin position="16"/>
        <end position="119"/>
    </location>
</feature>
<dbReference type="AlphaFoldDB" id="A0A0A7LD61"/>
<organism evidence="2 3">
    <name type="scientific">Candidatus Methanoplasma termitum</name>
    <dbReference type="NCBI Taxonomy" id="1577791"/>
    <lineage>
        <taxon>Archaea</taxon>
        <taxon>Methanobacteriati</taxon>
        <taxon>Thermoplasmatota</taxon>
        <taxon>Thermoplasmata</taxon>
        <taxon>Methanomassiliicoccales</taxon>
        <taxon>Methanomassiliicoccaceae</taxon>
        <taxon>Candidatus Methanoplasma</taxon>
    </lineage>
</organism>
<dbReference type="CDD" id="cd03440">
    <property type="entry name" value="hot_dog"/>
    <property type="match status" value="1"/>
</dbReference>
<evidence type="ECO:0000259" key="1">
    <source>
        <dbReference type="Pfam" id="PF22636"/>
    </source>
</evidence>
<accession>A0A0A7LD61</accession>
<protein>
    <submittedName>
        <fullName evidence="2">Thioesterase superfamily protein</fullName>
    </submittedName>
</protein>
<sequence length="138" mass="14990">MGMISVGITNEASMTVTKDNTALALVSGAIDVFATPAMISLIEKTATECLQQRLSEGESSVGTYLEIKHSAPSVIGSEVFCKVEITEIDRSRIVFDVKVWDAAGEVGSGRHDRFLVNKERFMKKAVARAEKTTHSALR</sequence>
<evidence type="ECO:0000313" key="3">
    <source>
        <dbReference type="Proteomes" id="UP000030787"/>
    </source>
</evidence>
<dbReference type="HOGENOM" id="CLU_119426_0_1_2"/>